<gene>
    <name evidence="2" type="ORF">ACFQS1_19845</name>
</gene>
<feature type="region of interest" description="Disordered" evidence="1">
    <location>
        <begin position="108"/>
        <end position="223"/>
    </location>
</feature>
<evidence type="ECO:0000313" key="2">
    <source>
        <dbReference type="EMBL" id="MFC7276252.1"/>
    </source>
</evidence>
<proteinExistence type="predicted"/>
<feature type="compositionally biased region" description="Basic and acidic residues" evidence="1">
    <location>
        <begin position="155"/>
        <end position="171"/>
    </location>
</feature>
<evidence type="ECO:0000313" key="3">
    <source>
        <dbReference type="Proteomes" id="UP001596548"/>
    </source>
</evidence>
<dbReference type="Proteomes" id="UP001596548">
    <property type="component" value="Unassembled WGS sequence"/>
</dbReference>
<sequence>MGATNVGCVFSRYAGKVPPLSLVLLAYMALVSKDADDWPFFRMGQPALAELAMGRENPDASDVRAVQRALKPLLDVGAITVDRAGATRGDGNVTARYRLNLHERADKARAEWEGTPDGNRRMSDGRRDPQHTTKSGGDTRRFVTEHPTVSDETYDGNRRPQEEVGDMRSDKTEEEESFKTASYPPRANEPDDTDNVIPLFPGTANAPEENPYRPIPVVGRRRWSTPGMDTIAEAMERQAAKRAEHQAHLAAEGTETA</sequence>
<comment type="caution">
    <text evidence="2">The sequence shown here is derived from an EMBL/GenBank/DDBJ whole genome shotgun (WGS) entry which is preliminary data.</text>
</comment>
<protein>
    <recommendedName>
        <fullName evidence="4">Helix-turn-helix DNA binding domain protein</fullName>
    </recommendedName>
</protein>
<name>A0ABW2HST7_9ACTN</name>
<evidence type="ECO:0008006" key="4">
    <source>
        <dbReference type="Google" id="ProtNLM"/>
    </source>
</evidence>
<keyword evidence="3" id="KW-1185">Reference proteome</keyword>
<dbReference type="RefSeq" id="WP_378970323.1">
    <property type="nucleotide sequence ID" value="NZ_JBHTBJ010000013.1"/>
</dbReference>
<dbReference type="EMBL" id="JBHTBJ010000013">
    <property type="protein sequence ID" value="MFC7276252.1"/>
    <property type="molecule type" value="Genomic_DNA"/>
</dbReference>
<reference evidence="3" key="1">
    <citation type="journal article" date="2019" name="Int. J. Syst. Evol. Microbiol.">
        <title>The Global Catalogue of Microorganisms (GCM) 10K type strain sequencing project: providing services to taxonomists for standard genome sequencing and annotation.</title>
        <authorList>
            <consortium name="The Broad Institute Genomics Platform"/>
            <consortium name="The Broad Institute Genome Sequencing Center for Infectious Disease"/>
            <person name="Wu L."/>
            <person name="Ma J."/>
        </authorList>
    </citation>
    <scope>NUCLEOTIDE SEQUENCE [LARGE SCALE GENOMIC DNA]</scope>
    <source>
        <strain evidence="3">XZYJT-10</strain>
    </source>
</reference>
<evidence type="ECO:0000256" key="1">
    <source>
        <dbReference type="SAM" id="MobiDB-lite"/>
    </source>
</evidence>
<organism evidence="2 3">
    <name type="scientific">Paractinoplanes rhizophilus</name>
    <dbReference type="NCBI Taxonomy" id="1416877"/>
    <lineage>
        <taxon>Bacteria</taxon>
        <taxon>Bacillati</taxon>
        <taxon>Actinomycetota</taxon>
        <taxon>Actinomycetes</taxon>
        <taxon>Micromonosporales</taxon>
        <taxon>Micromonosporaceae</taxon>
        <taxon>Paractinoplanes</taxon>
    </lineage>
</organism>
<accession>A0ABW2HST7</accession>
<feature type="compositionally biased region" description="Basic and acidic residues" evidence="1">
    <location>
        <begin position="108"/>
        <end position="144"/>
    </location>
</feature>